<gene>
    <name evidence="1" type="ORF">EFA69_19175</name>
</gene>
<keyword evidence="2" id="KW-1185">Reference proteome</keyword>
<dbReference type="Proteomes" id="UP000271010">
    <property type="component" value="Unassembled WGS sequence"/>
</dbReference>
<comment type="caution">
    <text evidence="1">The sequence shown here is derived from an EMBL/GenBank/DDBJ whole genome shotgun (WGS) entry which is preliminary data.</text>
</comment>
<evidence type="ECO:0000313" key="1">
    <source>
        <dbReference type="EMBL" id="RNI28193.1"/>
    </source>
</evidence>
<accession>A0A3M9MTH0</accession>
<reference evidence="1 2" key="1">
    <citation type="submission" date="2018-11" db="EMBL/GenBank/DDBJ databases">
        <title>Rufibacter latericius sp. nov., isolated from water in Baiyang Lake.</title>
        <authorList>
            <person name="Yang Y."/>
        </authorList>
    </citation>
    <scope>NUCLEOTIDE SEQUENCE [LARGE SCALE GENOMIC DNA]</scope>
    <source>
        <strain evidence="1 2">MCC P1</strain>
    </source>
</reference>
<dbReference type="EMBL" id="RJJE01000017">
    <property type="protein sequence ID" value="RNI28193.1"/>
    <property type="molecule type" value="Genomic_DNA"/>
</dbReference>
<dbReference type="OrthoDB" id="963088at2"/>
<organism evidence="1 2">
    <name type="scientific">Rufibacter immobilis</name>
    <dbReference type="NCBI Taxonomy" id="1348778"/>
    <lineage>
        <taxon>Bacteria</taxon>
        <taxon>Pseudomonadati</taxon>
        <taxon>Bacteroidota</taxon>
        <taxon>Cytophagia</taxon>
        <taxon>Cytophagales</taxon>
        <taxon>Hymenobacteraceae</taxon>
        <taxon>Rufibacter</taxon>
    </lineage>
</organism>
<dbReference type="AlphaFoldDB" id="A0A3M9MTH0"/>
<name>A0A3M9MTH0_9BACT</name>
<protein>
    <submittedName>
        <fullName evidence="1">Uncharacterized protein</fullName>
    </submittedName>
</protein>
<evidence type="ECO:0000313" key="2">
    <source>
        <dbReference type="Proteomes" id="UP000271010"/>
    </source>
</evidence>
<sequence length="138" mass="15353">MPKLLTPTSREAQTPLCQFSQPTQNVLEEQQVPVEELKARCDRYYDHLSALQPPQEAIMLRAANFTVASIQQMIQASPDSAFIRVYYGIKENGEHELFMVPVNPDGTPNTNADTVYVDNCCACPPMGNCSNDELLSDS</sequence>
<proteinExistence type="predicted"/>
<dbReference type="RefSeq" id="WP_123134661.1">
    <property type="nucleotide sequence ID" value="NZ_RJJE01000017.1"/>
</dbReference>